<evidence type="ECO:0008006" key="3">
    <source>
        <dbReference type="Google" id="ProtNLM"/>
    </source>
</evidence>
<dbReference type="Proteomes" id="UP000256405">
    <property type="component" value="Unassembled WGS sequence"/>
</dbReference>
<keyword evidence="2" id="KW-1185">Reference proteome</keyword>
<dbReference type="Gene3D" id="3.30.460.40">
    <property type="match status" value="1"/>
</dbReference>
<proteinExistence type="predicted"/>
<dbReference type="RefSeq" id="WP_240510901.1">
    <property type="nucleotide sequence ID" value="NZ_MSSW01000027.1"/>
</dbReference>
<dbReference type="AlphaFoldDB" id="A0A3E0DTI6"/>
<comment type="caution">
    <text evidence="1">The sequence shown here is derived from an EMBL/GenBank/DDBJ whole genome shotgun (WGS) entry which is preliminary data.</text>
</comment>
<reference evidence="1 2" key="1">
    <citation type="submission" date="2018-08" db="EMBL/GenBank/DDBJ databases">
        <title>Genomic Encyclopedia of Archaeal and Bacterial Type Strains, Phase II (KMG-II): from individual species to whole genera.</title>
        <authorList>
            <person name="Goeker M."/>
        </authorList>
    </citation>
    <scope>NUCLEOTIDE SEQUENCE [LARGE SCALE GENOMIC DNA]</scope>
    <source>
        <strain evidence="1 2">DSM 15986</strain>
    </source>
</reference>
<sequence>MYFSWWILGYSRTTGDLDVWVNKSKENYERLNKALNDFGMSVFDMTEENFLNHPFWDVFSFGRSPVAIDIMTSVKGLDFKESYQKSKIFEEQGVQIRTIPKNDLITAKKASNRPKDRDDLENIG</sequence>
<dbReference type="EMBL" id="QUNF01000014">
    <property type="protein sequence ID" value="REG84798.1"/>
    <property type="molecule type" value="Genomic_DNA"/>
</dbReference>
<protein>
    <recommendedName>
        <fullName evidence="3">Nucleotidyltransferase DUF2204</fullName>
    </recommendedName>
</protein>
<name>A0A3E0DTI6_9BACT</name>
<dbReference type="InterPro" id="IPR043519">
    <property type="entry name" value="NT_sf"/>
</dbReference>
<evidence type="ECO:0000313" key="2">
    <source>
        <dbReference type="Proteomes" id="UP000256405"/>
    </source>
</evidence>
<accession>A0A3E0DTI6</accession>
<dbReference type="SUPFAM" id="SSF81301">
    <property type="entry name" value="Nucleotidyltransferase"/>
    <property type="match status" value="1"/>
</dbReference>
<gene>
    <name evidence="1" type="ORF">C8N25_114147</name>
</gene>
<evidence type="ECO:0000313" key="1">
    <source>
        <dbReference type="EMBL" id="REG84798.1"/>
    </source>
</evidence>
<organism evidence="1 2">
    <name type="scientific">Algoriphagus antarcticus</name>
    <dbReference type="NCBI Taxonomy" id="238540"/>
    <lineage>
        <taxon>Bacteria</taxon>
        <taxon>Pseudomonadati</taxon>
        <taxon>Bacteroidota</taxon>
        <taxon>Cytophagia</taxon>
        <taxon>Cytophagales</taxon>
        <taxon>Cyclobacteriaceae</taxon>
        <taxon>Algoriphagus</taxon>
    </lineage>
</organism>